<organism evidence="2 3">
    <name type="scientific">Portunus trituberculatus</name>
    <name type="common">Swimming crab</name>
    <name type="synonym">Neptunus trituberculatus</name>
    <dbReference type="NCBI Taxonomy" id="210409"/>
    <lineage>
        <taxon>Eukaryota</taxon>
        <taxon>Metazoa</taxon>
        <taxon>Ecdysozoa</taxon>
        <taxon>Arthropoda</taxon>
        <taxon>Crustacea</taxon>
        <taxon>Multicrustacea</taxon>
        <taxon>Malacostraca</taxon>
        <taxon>Eumalacostraca</taxon>
        <taxon>Eucarida</taxon>
        <taxon>Decapoda</taxon>
        <taxon>Pleocyemata</taxon>
        <taxon>Brachyura</taxon>
        <taxon>Eubrachyura</taxon>
        <taxon>Portunoidea</taxon>
        <taxon>Portunidae</taxon>
        <taxon>Portuninae</taxon>
        <taxon>Portunus</taxon>
    </lineage>
</organism>
<evidence type="ECO:0000313" key="3">
    <source>
        <dbReference type="Proteomes" id="UP000324222"/>
    </source>
</evidence>
<gene>
    <name evidence="2" type="ORF">E2C01_038895</name>
</gene>
<sequence>MLQTRVTDAYHAPVTLPHGLQEQKRVTPSVYTFFYHPLTVTVATYFPHLLSPSFHHCFPRCSVTIGPFHACQPSLSSPPVSLLLSACISLPSEATAINGNMGDIGRVVEIGYIEKKNYAVTYPPTTILTTIITTTKTTNRSIKTQASKCGDSGGGGGGRTTTTTTTTIKEEDEEVEEEQEQEEQEEEQEEEEEEEEEKNKNNKDDS</sequence>
<feature type="compositionally biased region" description="Acidic residues" evidence="1">
    <location>
        <begin position="170"/>
        <end position="196"/>
    </location>
</feature>
<keyword evidence="3" id="KW-1185">Reference proteome</keyword>
<protein>
    <submittedName>
        <fullName evidence="2">Uncharacterized protein</fullName>
    </submittedName>
</protein>
<evidence type="ECO:0000256" key="1">
    <source>
        <dbReference type="SAM" id="MobiDB-lite"/>
    </source>
</evidence>
<accession>A0A5B7FJ87</accession>
<dbReference type="Proteomes" id="UP000324222">
    <property type="component" value="Unassembled WGS sequence"/>
</dbReference>
<dbReference type="EMBL" id="VSRR010006623">
    <property type="protein sequence ID" value="MPC45203.1"/>
    <property type="molecule type" value="Genomic_DNA"/>
</dbReference>
<feature type="compositionally biased region" description="Basic and acidic residues" evidence="1">
    <location>
        <begin position="197"/>
        <end position="206"/>
    </location>
</feature>
<comment type="caution">
    <text evidence="2">The sequence shown here is derived from an EMBL/GenBank/DDBJ whole genome shotgun (WGS) entry which is preliminary data.</text>
</comment>
<reference evidence="2 3" key="1">
    <citation type="submission" date="2019-05" db="EMBL/GenBank/DDBJ databases">
        <title>Another draft genome of Portunus trituberculatus and its Hox gene families provides insights of decapod evolution.</title>
        <authorList>
            <person name="Jeong J.-H."/>
            <person name="Song I."/>
            <person name="Kim S."/>
            <person name="Choi T."/>
            <person name="Kim D."/>
            <person name="Ryu S."/>
            <person name="Kim W."/>
        </authorList>
    </citation>
    <scope>NUCLEOTIDE SEQUENCE [LARGE SCALE GENOMIC DNA]</scope>
    <source>
        <tissue evidence="2">Muscle</tissue>
    </source>
</reference>
<proteinExistence type="predicted"/>
<evidence type="ECO:0000313" key="2">
    <source>
        <dbReference type="EMBL" id="MPC45203.1"/>
    </source>
</evidence>
<feature type="region of interest" description="Disordered" evidence="1">
    <location>
        <begin position="139"/>
        <end position="206"/>
    </location>
</feature>
<dbReference type="AlphaFoldDB" id="A0A5B7FJ87"/>
<name>A0A5B7FJ87_PORTR</name>